<feature type="domain" description="Ribosomal RNA small subunit methyltransferase E methyltransferase" evidence="11">
    <location>
        <begin position="73"/>
        <end position="244"/>
    </location>
</feature>
<comment type="subcellular location">
    <subcellularLocation>
        <location evidence="1 10">Cytoplasm</location>
    </subcellularLocation>
</comment>
<evidence type="ECO:0000256" key="2">
    <source>
        <dbReference type="ARBA" id="ARBA00005528"/>
    </source>
</evidence>
<dbReference type="AlphaFoldDB" id="A0A9D9NGZ1"/>
<dbReference type="EMBL" id="JADIMA010000045">
    <property type="protein sequence ID" value="MBO8472970.1"/>
    <property type="molecule type" value="Genomic_DNA"/>
</dbReference>
<dbReference type="InterPro" id="IPR029026">
    <property type="entry name" value="tRNA_m1G_MTases_N"/>
</dbReference>
<dbReference type="CDD" id="cd18084">
    <property type="entry name" value="RsmE-like"/>
    <property type="match status" value="1"/>
</dbReference>
<evidence type="ECO:0000313" key="14">
    <source>
        <dbReference type="Proteomes" id="UP000823604"/>
    </source>
</evidence>
<evidence type="ECO:0000256" key="8">
    <source>
        <dbReference type="ARBA" id="ARBA00025699"/>
    </source>
</evidence>
<dbReference type="InterPro" id="IPR046887">
    <property type="entry name" value="RsmE_PUA-like"/>
</dbReference>
<feature type="domain" description="Ribosomal RNA small subunit methyltransferase E PUA-like" evidence="12">
    <location>
        <begin position="13"/>
        <end position="55"/>
    </location>
</feature>
<name>A0A9D9NGZ1_9BACT</name>
<protein>
    <recommendedName>
        <fullName evidence="10">Ribosomal RNA small subunit methyltransferase E</fullName>
        <ecNumber evidence="10">2.1.1.193</ecNumber>
    </recommendedName>
</protein>
<reference evidence="13" key="2">
    <citation type="journal article" date="2021" name="PeerJ">
        <title>Extensive microbial diversity within the chicken gut microbiome revealed by metagenomics and culture.</title>
        <authorList>
            <person name="Gilroy R."/>
            <person name="Ravi A."/>
            <person name="Getino M."/>
            <person name="Pursley I."/>
            <person name="Horton D.L."/>
            <person name="Alikhan N.F."/>
            <person name="Baker D."/>
            <person name="Gharbi K."/>
            <person name="Hall N."/>
            <person name="Watson M."/>
            <person name="Adriaenssens E.M."/>
            <person name="Foster-Nyarko E."/>
            <person name="Jarju S."/>
            <person name="Secka A."/>
            <person name="Antonio M."/>
            <person name="Oren A."/>
            <person name="Chaudhuri R.R."/>
            <person name="La Ragione R."/>
            <person name="Hildebrand F."/>
            <person name="Pallen M.J."/>
        </authorList>
    </citation>
    <scope>NUCLEOTIDE SEQUENCE</scope>
    <source>
        <strain evidence="13">B1-8020</strain>
    </source>
</reference>
<keyword evidence="4 10" id="KW-0698">rRNA processing</keyword>
<dbReference type="Gene3D" id="3.40.1280.10">
    <property type="match status" value="1"/>
</dbReference>
<dbReference type="SUPFAM" id="SSF88697">
    <property type="entry name" value="PUA domain-like"/>
    <property type="match status" value="1"/>
</dbReference>
<keyword evidence="3 10" id="KW-0963">Cytoplasm</keyword>
<dbReference type="InterPro" id="IPR015947">
    <property type="entry name" value="PUA-like_sf"/>
</dbReference>
<dbReference type="NCBIfam" id="TIGR00046">
    <property type="entry name" value="RsmE family RNA methyltransferase"/>
    <property type="match status" value="1"/>
</dbReference>
<dbReference type="SUPFAM" id="SSF75217">
    <property type="entry name" value="alpha/beta knot"/>
    <property type="match status" value="1"/>
</dbReference>
<evidence type="ECO:0000256" key="7">
    <source>
        <dbReference type="ARBA" id="ARBA00022691"/>
    </source>
</evidence>
<dbReference type="PANTHER" id="PTHR30027">
    <property type="entry name" value="RIBOSOMAL RNA SMALL SUBUNIT METHYLTRANSFERASE E"/>
    <property type="match status" value="1"/>
</dbReference>
<dbReference type="Gene3D" id="2.40.240.20">
    <property type="entry name" value="Hypothetical PUA domain-like, domain 1"/>
    <property type="match status" value="1"/>
</dbReference>
<gene>
    <name evidence="13" type="ORF">IAB81_05015</name>
</gene>
<sequence length="256" mass="28455">MHGAAHEGFTAFLDEDESAHCIRVLRHKAADIINVIDGEGCMYECRITDPSPKHCGIMVTAAYPGWGGHDYVLHIACCPTKNMERYEWFMEKATEIGTDSIVPIIGEHSERRIIKRERSERILLSAAKQSLKSRIPVLGDCMGVKEFIDSEADSTGLRLKLIAYCFHDGEADTRKDMFSETEKHFRHVKERFPGVKPEITVMIGPEGDFSEEEARHAVSRGFIPVSIGQSRLRTETAALMAVAAAYSAGQTALKDG</sequence>
<proteinExistence type="inferred from homology"/>
<dbReference type="Pfam" id="PF20260">
    <property type="entry name" value="PUA_4"/>
    <property type="match status" value="1"/>
</dbReference>
<evidence type="ECO:0000256" key="3">
    <source>
        <dbReference type="ARBA" id="ARBA00022490"/>
    </source>
</evidence>
<dbReference type="PANTHER" id="PTHR30027:SF3">
    <property type="entry name" value="16S RRNA (URACIL(1498)-N(3))-METHYLTRANSFERASE"/>
    <property type="match status" value="1"/>
</dbReference>
<accession>A0A9D9NGZ1</accession>
<evidence type="ECO:0000256" key="5">
    <source>
        <dbReference type="ARBA" id="ARBA00022603"/>
    </source>
</evidence>
<comment type="function">
    <text evidence="8 10">Specifically methylates the N3 position of the uracil ring of uridine 1498 (m3U1498) in 16S rRNA. Acts on the fully assembled 30S ribosomal subunit.</text>
</comment>
<keyword evidence="6 10" id="KW-0808">Transferase</keyword>
<dbReference type="InterPro" id="IPR006700">
    <property type="entry name" value="RsmE"/>
</dbReference>
<keyword evidence="7 10" id="KW-0949">S-adenosyl-L-methionine</keyword>
<dbReference type="Proteomes" id="UP000823604">
    <property type="component" value="Unassembled WGS sequence"/>
</dbReference>
<dbReference type="Pfam" id="PF04452">
    <property type="entry name" value="Methyltrans_RNA"/>
    <property type="match status" value="1"/>
</dbReference>
<dbReference type="InterPro" id="IPR029028">
    <property type="entry name" value="Alpha/beta_knot_MTases"/>
</dbReference>
<evidence type="ECO:0000313" key="13">
    <source>
        <dbReference type="EMBL" id="MBO8472970.1"/>
    </source>
</evidence>
<keyword evidence="5 10" id="KW-0489">Methyltransferase</keyword>
<comment type="caution">
    <text evidence="13">The sequence shown here is derived from an EMBL/GenBank/DDBJ whole genome shotgun (WGS) entry which is preliminary data.</text>
</comment>
<reference evidence="13" key="1">
    <citation type="submission" date="2020-10" db="EMBL/GenBank/DDBJ databases">
        <authorList>
            <person name="Gilroy R."/>
        </authorList>
    </citation>
    <scope>NUCLEOTIDE SEQUENCE</scope>
    <source>
        <strain evidence="13">B1-8020</strain>
    </source>
</reference>
<evidence type="ECO:0000259" key="11">
    <source>
        <dbReference type="Pfam" id="PF04452"/>
    </source>
</evidence>
<evidence type="ECO:0000256" key="9">
    <source>
        <dbReference type="ARBA" id="ARBA00047944"/>
    </source>
</evidence>
<evidence type="ECO:0000256" key="6">
    <source>
        <dbReference type="ARBA" id="ARBA00022679"/>
    </source>
</evidence>
<evidence type="ECO:0000256" key="10">
    <source>
        <dbReference type="PIRNR" id="PIRNR015601"/>
    </source>
</evidence>
<dbReference type="PIRSF" id="PIRSF015601">
    <property type="entry name" value="MTase_slr0722"/>
    <property type="match status" value="1"/>
</dbReference>
<evidence type="ECO:0000256" key="1">
    <source>
        <dbReference type="ARBA" id="ARBA00004496"/>
    </source>
</evidence>
<evidence type="ECO:0000259" key="12">
    <source>
        <dbReference type="Pfam" id="PF20260"/>
    </source>
</evidence>
<evidence type="ECO:0000256" key="4">
    <source>
        <dbReference type="ARBA" id="ARBA00022552"/>
    </source>
</evidence>
<dbReference type="GO" id="GO:0070475">
    <property type="term" value="P:rRNA base methylation"/>
    <property type="evidence" value="ECO:0007669"/>
    <property type="project" value="TreeGrafter"/>
</dbReference>
<dbReference type="EC" id="2.1.1.193" evidence="10"/>
<dbReference type="GO" id="GO:0005737">
    <property type="term" value="C:cytoplasm"/>
    <property type="evidence" value="ECO:0007669"/>
    <property type="project" value="UniProtKB-SubCell"/>
</dbReference>
<organism evidence="13 14">
    <name type="scientific">Candidatus Merdivivens pullicola</name>
    <dbReference type="NCBI Taxonomy" id="2840872"/>
    <lineage>
        <taxon>Bacteria</taxon>
        <taxon>Pseudomonadati</taxon>
        <taxon>Bacteroidota</taxon>
        <taxon>Bacteroidia</taxon>
        <taxon>Bacteroidales</taxon>
        <taxon>Muribaculaceae</taxon>
        <taxon>Muribaculaceae incertae sedis</taxon>
        <taxon>Candidatus Merdivivens</taxon>
    </lineage>
</organism>
<dbReference type="GO" id="GO:0070042">
    <property type="term" value="F:rRNA (uridine-N3-)-methyltransferase activity"/>
    <property type="evidence" value="ECO:0007669"/>
    <property type="project" value="TreeGrafter"/>
</dbReference>
<comment type="catalytic activity">
    <reaction evidence="9 10">
        <text>uridine(1498) in 16S rRNA + S-adenosyl-L-methionine = N(3)-methyluridine(1498) in 16S rRNA + S-adenosyl-L-homocysteine + H(+)</text>
        <dbReference type="Rhea" id="RHEA:42920"/>
        <dbReference type="Rhea" id="RHEA-COMP:10283"/>
        <dbReference type="Rhea" id="RHEA-COMP:10284"/>
        <dbReference type="ChEBI" id="CHEBI:15378"/>
        <dbReference type="ChEBI" id="CHEBI:57856"/>
        <dbReference type="ChEBI" id="CHEBI:59789"/>
        <dbReference type="ChEBI" id="CHEBI:65315"/>
        <dbReference type="ChEBI" id="CHEBI:74502"/>
        <dbReference type="EC" id="2.1.1.193"/>
    </reaction>
</comment>
<dbReference type="InterPro" id="IPR046886">
    <property type="entry name" value="RsmE_MTase_dom"/>
</dbReference>
<comment type="similarity">
    <text evidence="2 10">Belongs to the RNA methyltransferase RsmE family.</text>
</comment>